<evidence type="ECO:0000256" key="1">
    <source>
        <dbReference type="ARBA" id="ARBA00007664"/>
    </source>
</evidence>
<proteinExistence type="inferred from homology"/>
<keyword evidence="2" id="KW-1015">Disulfide bond</keyword>
<reference evidence="4 5" key="1">
    <citation type="submission" date="2024-09" db="EMBL/GenBank/DDBJ databases">
        <authorList>
            <person name="Sun Q."/>
            <person name="Mori K."/>
        </authorList>
    </citation>
    <scope>NUCLEOTIDE SEQUENCE [LARGE SCALE GENOMIC DNA]</scope>
    <source>
        <strain evidence="4 5">JCM 10918</strain>
    </source>
</reference>
<dbReference type="PROSITE" id="PS00134">
    <property type="entry name" value="TRYPSIN_HIS"/>
    <property type="match status" value="1"/>
</dbReference>
<dbReference type="GO" id="GO:0008233">
    <property type="term" value="F:peptidase activity"/>
    <property type="evidence" value="ECO:0007669"/>
    <property type="project" value="UniProtKB-KW"/>
</dbReference>
<accession>A0ABV5VNM0</accession>
<dbReference type="SMART" id="SM00020">
    <property type="entry name" value="Tryp_SPc"/>
    <property type="match status" value="1"/>
</dbReference>
<evidence type="ECO:0000256" key="2">
    <source>
        <dbReference type="ARBA" id="ARBA00023157"/>
    </source>
</evidence>
<dbReference type="InterPro" id="IPR009003">
    <property type="entry name" value="Peptidase_S1_PA"/>
</dbReference>
<protein>
    <submittedName>
        <fullName evidence="4">Serine protease</fullName>
    </submittedName>
</protein>
<dbReference type="InterPro" id="IPR050430">
    <property type="entry name" value="Peptidase_S1"/>
</dbReference>
<comment type="caution">
    <text evidence="4">The sequence shown here is derived from an EMBL/GenBank/DDBJ whole genome shotgun (WGS) entry which is preliminary data.</text>
</comment>
<dbReference type="SUPFAM" id="SSF50494">
    <property type="entry name" value="Trypsin-like serine proteases"/>
    <property type="match status" value="1"/>
</dbReference>
<dbReference type="EMBL" id="JBHMAR010000111">
    <property type="protein sequence ID" value="MFB9739420.1"/>
    <property type="molecule type" value="Genomic_DNA"/>
</dbReference>
<dbReference type="Proteomes" id="UP001589703">
    <property type="component" value="Unassembled WGS sequence"/>
</dbReference>
<comment type="similarity">
    <text evidence="1">Belongs to the peptidase S1 family.</text>
</comment>
<keyword evidence="4" id="KW-0378">Hydrolase</keyword>
<dbReference type="RefSeq" id="WP_247473461.1">
    <property type="nucleotide sequence ID" value="NZ_JBHMAR010000111.1"/>
</dbReference>
<evidence type="ECO:0000313" key="5">
    <source>
        <dbReference type="Proteomes" id="UP001589703"/>
    </source>
</evidence>
<evidence type="ECO:0000313" key="4">
    <source>
        <dbReference type="EMBL" id="MFB9739420.1"/>
    </source>
</evidence>
<evidence type="ECO:0000259" key="3">
    <source>
        <dbReference type="PROSITE" id="PS50240"/>
    </source>
</evidence>
<name>A0ABV5VNM0_9ACTN</name>
<sequence length="224" mass="23358">MVAITDRGSLVCGGTQLAPDWVLTAAHCVPRQLNVLAIRVHRHDLRKTDAAEGGVTRRVDRSVIHPAYNPQNLANDVALLHLPEKVPPADTPTVVLGPAPGAGEQVDIPGWGAVTEGGGRSPVLRHVQATVTAPATCTAAYRDSGIDIRPESQLCTAGRSLSGGIREGTCSGDDGGPVFAIGSDRAVLVGVNSFASKCGDPHHPDVATRISAYVNWIRANMTAT</sequence>
<feature type="domain" description="Peptidase S1" evidence="3">
    <location>
        <begin position="1"/>
        <end position="222"/>
    </location>
</feature>
<keyword evidence="4" id="KW-0645">Protease</keyword>
<dbReference type="InterPro" id="IPR043504">
    <property type="entry name" value="Peptidase_S1_PA_chymotrypsin"/>
</dbReference>
<dbReference type="CDD" id="cd00190">
    <property type="entry name" value="Tryp_SPc"/>
    <property type="match status" value="1"/>
</dbReference>
<dbReference type="Pfam" id="PF00089">
    <property type="entry name" value="Trypsin"/>
    <property type="match status" value="1"/>
</dbReference>
<dbReference type="InterPro" id="IPR018114">
    <property type="entry name" value="TRYPSIN_HIS"/>
</dbReference>
<dbReference type="InterPro" id="IPR001254">
    <property type="entry name" value="Trypsin_dom"/>
</dbReference>
<keyword evidence="5" id="KW-1185">Reference proteome</keyword>
<organism evidence="4 5">
    <name type="scientific">Streptomyces thermocoprophilus</name>
    <dbReference type="NCBI Taxonomy" id="78356"/>
    <lineage>
        <taxon>Bacteria</taxon>
        <taxon>Bacillati</taxon>
        <taxon>Actinomycetota</taxon>
        <taxon>Actinomycetes</taxon>
        <taxon>Kitasatosporales</taxon>
        <taxon>Streptomycetaceae</taxon>
        <taxon>Streptomyces</taxon>
    </lineage>
</organism>
<dbReference type="PRINTS" id="PR00722">
    <property type="entry name" value="CHYMOTRYPSIN"/>
</dbReference>
<dbReference type="GO" id="GO:0006508">
    <property type="term" value="P:proteolysis"/>
    <property type="evidence" value="ECO:0007669"/>
    <property type="project" value="UniProtKB-KW"/>
</dbReference>
<dbReference type="Gene3D" id="2.40.10.10">
    <property type="entry name" value="Trypsin-like serine proteases"/>
    <property type="match status" value="1"/>
</dbReference>
<dbReference type="PROSITE" id="PS50240">
    <property type="entry name" value="TRYPSIN_DOM"/>
    <property type="match status" value="1"/>
</dbReference>
<dbReference type="InterPro" id="IPR001314">
    <property type="entry name" value="Peptidase_S1A"/>
</dbReference>
<gene>
    <name evidence="4" type="ORF">ACFFRO_30675</name>
</gene>
<dbReference type="PANTHER" id="PTHR24276">
    <property type="entry name" value="POLYSERASE-RELATED"/>
    <property type="match status" value="1"/>
</dbReference>
<dbReference type="PANTHER" id="PTHR24276:SF98">
    <property type="entry name" value="FI18310P1-RELATED"/>
    <property type="match status" value="1"/>
</dbReference>